<dbReference type="PIRSF" id="PIRSF000903">
    <property type="entry name" value="B5n-ttraPtase_sm"/>
    <property type="match status" value="1"/>
</dbReference>
<name>A0A9X3AQK1_9GAMM</name>
<dbReference type="AlphaFoldDB" id="A0A9X3AQK1"/>
<dbReference type="NCBIfam" id="TIGR00668">
    <property type="entry name" value="apaH"/>
    <property type="match status" value="1"/>
</dbReference>
<dbReference type="EC" id="3.6.1.41" evidence="5"/>
<dbReference type="GO" id="GO:0008803">
    <property type="term" value="F:bis(5'-nucleosyl)-tetraphosphatase (symmetrical) activity"/>
    <property type="evidence" value="ECO:0007669"/>
    <property type="project" value="UniProtKB-UniRule"/>
</dbReference>
<feature type="domain" description="Calcineurin-like phosphoesterase" evidence="6">
    <location>
        <begin position="1"/>
        <end position="121"/>
    </location>
</feature>
<protein>
    <recommendedName>
        <fullName evidence="5">Bis(5'-nucleosyl)-tetraphosphatase, symmetrical</fullName>
        <ecNumber evidence="5">3.6.1.41</ecNumber>
    </recommendedName>
    <alternativeName>
        <fullName evidence="5">Ap4A hydrolase</fullName>
    </alternativeName>
    <alternativeName>
        <fullName evidence="5">Diadenosine 5',5'''-P1,P4-tetraphosphate pyrophosphohydrolase</fullName>
    </alternativeName>
    <alternativeName>
        <fullName evidence="5">Diadenosine tetraphosphatase</fullName>
    </alternativeName>
</protein>
<keyword evidence="8" id="KW-1185">Reference proteome</keyword>
<evidence type="ECO:0000313" key="8">
    <source>
        <dbReference type="Proteomes" id="UP001147830"/>
    </source>
</evidence>
<evidence type="ECO:0000313" key="7">
    <source>
        <dbReference type="EMBL" id="MCT7358235.1"/>
    </source>
</evidence>
<gene>
    <name evidence="5" type="primary">apaH</name>
    <name evidence="7" type="ORF">NYR02_04260</name>
</gene>
<proteinExistence type="inferred from homology"/>
<evidence type="ECO:0000256" key="2">
    <source>
        <dbReference type="ARBA" id="ARBA00005419"/>
    </source>
</evidence>
<dbReference type="PANTHER" id="PTHR40942">
    <property type="match status" value="1"/>
</dbReference>
<dbReference type="SUPFAM" id="SSF56300">
    <property type="entry name" value="Metallo-dependent phosphatases"/>
    <property type="match status" value="1"/>
</dbReference>
<evidence type="ECO:0000256" key="4">
    <source>
        <dbReference type="ARBA" id="ARBA00049417"/>
    </source>
</evidence>
<dbReference type="HAMAP" id="MF_00199">
    <property type="entry name" value="ApaH"/>
    <property type="match status" value="1"/>
</dbReference>
<dbReference type="EMBL" id="JAOANI010000012">
    <property type="protein sequence ID" value="MCT7358235.1"/>
    <property type="molecule type" value="Genomic_DNA"/>
</dbReference>
<evidence type="ECO:0000256" key="5">
    <source>
        <dbReference type="HAMAP-Rule" id="MF_00199"/>
    </source>
</evidence>
<reference evidence="7" key="2">
    <citation type="submission" date="2022-08" db="EMBL/GenBank/DDBJ databases">
        <authorList>
            <person name="Dong C."/>
        </authorList>
    </citation>
    <scope>NUCLEOTIDE SEQUENCE</scope>
    <source>
        <strain evidence="7">59MF3M-4</strain>
    </source>
</reference>
<dbReference type="Gene3D" id="3.60.21.10">
    <property type="match status" value="1"/>
</dbReference>
<dbReference type="PANTHER" id="PTHR40942:SF4">
    <property type="entry name" value="CYTOCHROME C5"/>
    <property type="match status" value="1"/>
</dbReference>
<dbReference type="NCBIfam" id="NF001204">
    <property type="entry name" value="PRK00166.1"/>
    <property type="match status" value="1"/>
</dbReference>
<sequence length="271" mass="30584">MSIYAIGDIQGCYEPLQRLLALVQFDPQQDQLWLAGDLVNRGPQSLEVLRFAKSLGHRARCVLGNHDLHLLAMHYGGQSSRNNDTLTPVLNAPDRDELLDWLRFQPLVVLDEARNWCMSHAGIPPAWSARKARKRAQEVEAVLQSNDCSAFFSQMYGNLPDQWQKGLQGMERLRLIVNYLTRMRFISPEGQLDLLSKEGLDQAPPGYQPWFEAENRAAATTRLLFGHWAALEGKANGTNVYALDTGCVWGGELSALRLDDQQWFRVPAQPV</sequence>
<comment type="catalytic activity">
    <reaction evidence="4 5">
        <text>P(1),P(4)-bis(5'-adenosyl) tetraphosphate + H2O = 2 ADP + 2 H(+)</text>
        <dbReference type="Rhea" id="RHEA:24252"/>
        <dbReference type="ChEBI" id="CHEBI:15377"/>
        <dbReference type="ChEBI" id="CHEBI:15378"/>
        <dbReference type="ChEBI" id="CHEBI:58141"/>
        <dbReference type="ChEBI" id="CHEBI:456216"/>
        <dbReference type="EC" id="3.6.1.41"/>
    </reaction>
</comment>
<dbReference type="CDD" id="cd07422">
    <property type="entry name" value="MPP_ApaH"/>
    <property type="match status" value="1"/>
</dbReference>
<reference evidence="7" key="1">
    <citation type="journal article" date="2022" name="Front. Microbiol.">
        <title>Genome-based taxonomic rearrangement of Oceanobacter-related bacteria including the description of Thalassolituus hydrocarbonoclasticus sp. nov. and Thalassolituus pacificus sp. nov. and emended description of the genus Thalassolituus.</title>
        <authorList>
            <person name="Dong C."/>
            <person name="Wei L."/>
            <person name="Wang J."/>
            <person name="Lai Q."/>
            <person name="Huang Z."/>
            <person name="Shao Z."/>
        </authorList>
    </citation>
    <scope>NUCLEOTIDE SEQUENCE</scope>
    <source>
        <strain evidence="7">59MF3M-4</strain>
    </source>
</reference>
<dbReference type="RefSeq" id="WP_260975155.1">
    <property type="nucleotide sequence ID" value="NZ_JAOANI010000012.1"/>
</dbReference>
<dbReference type="InterPro" id="IPR004617">
    <property type="entry name" value="ApaH"/>
</dbReference>
<keyword evidence="3 5" id="KW-0378">Hydrolase</keyword>
<evidence type="ECO:0000259" key="6">
    <source>
        <dbReference type="Pfam" id="PF00149"/>
    </source>
</evidence>
<accession>A0A9X3AQK1</accession>
<comment type="function">
    <text evidence="1 5">Hydrolyzes diadenosine 5',5'''-P1,P4-tetraphosphate to yield ADP.</text>
</comment>
<organism evidence="7 8">
    <name type="scientific">Thalassolituus pacificus</name>
    <dbReference type="NCBI Taxonomy" id="2975440"/>
    <lineage>
        <taxon>Bacteria</taxon>
        <taxon>Pseudomonadati</taxon>
        <taxon>Pseudomonadota</taxon>
        <taxon>Gammaproteobacteria</taxon>
        <taxon>Oceanospirillales</taxon>
        <taxon>Oceanospirillaceae</taxon>
        <taxon>Thalassolituus</taxon>
    </lineage>
</organism>
<dbReference type="Proteomes" id="UP001147830">
    <property type="component" value="Unassembled WGS sequence"/>
</dbReference>
<comment type="caution">
    <text evidence="7">The sequence shown here is derived from an EMBL/GenBank/DDBJ whole genome shotgun (WGS) entry which is preliminary data.</text>
</comment>
<comment type="similarity">
    <text evidence="2 5">Belongs to the Ap4A hydrolase family.</text>
</comment>
<evidence type="ECO:0000256" key="1">
    <source>
        <dbReference type="ARBA" id="ARBA00003413"/>
    </source>
</evidence>
<dbReference type="InterPro" id="IPR004843">
    <property type="entry name" value="Calcineurin-like_PHP"/>
</dbReference>
<dbReference type="Pfam" id="PF00149">
    <property type="entry name" value="Metallophos"/>
    <property type="match status" value="1"/>
</dbReference>
<dbReference type="InterPro" id="IPR029052">
    <property type="entry name" value="Metallo-depent_PP-like"/>
</dbReference>
<evidence type="ECO:0000256" key="3">
    <source>
        <dbReference type="ARBA" id="ARBA00022801"/>
    </source>
</evidence>